<keyword evidence="3" id="KW-1185">Reference proteome</keyword>
<dbReference type="AlphaFoldDB" id="A0A511XMV5"/>
<feature type="region of interest" description="Disordered" evidence="1">
    <location>
        <begin position="1"/>
        <end position="38"/>
    </location>
</feature>
<comment type="caution">
    <text evidence="2">The sequence shown here is derived from an EMBL/GenBank/DDBJ whole genome shotgun (WGS) entry which is preliminary data.</text>
</comment>
<dbReference type="Proteomes" id="UP000321746">
    <property type="component" value="Unassembled WGS sequence"/>
</dbReference>
<accession>A0A511XMV5</accession>
<protein>
    <submittedName>
        <fullName evidence="2">Uncharacterized protein</fullName>
    </submittedName>
</protein>
<reference evidence="2 3" key="1">
    <citation type="submission" date="2019-07" db="EMBL/GenBank/DDBJ databases">
        <title>Whole genome shotgun sequence of Acetobacter oeni NBRC 105207.</title>
        <authorList>
            <person name="Hosoyama A."/>
            <person name="Uohara A."/>
            <person name="Ohji S."/>
            <person name="Ichikawa N."/>
        </authorList>
    </citation>
    <scope>NUCLEOTIDE SEQUENCE [LARGE SCALE GENOMIC DNA]</scope>
    <source>
        <strain evidence="2 3">NBRC 105207</strain>
    </source>
</reference>
<organism evidence="2 3">
    <name type="scientific">Acetobacter oeni</name>
    <dbReference type="NCBI Taxonomy" id="304077"/>
    <lineage>
        <taxon>Bacteria</taxon>
        <taxon>Pseudomonadati</taxon>
        <taxon>Pseudomonadota</taxon>
        <taxon>Alphaproteobacteria</taxon>
        <taxon>Acetobacterales</taxon>
        <taxon>Acetobacteraceae</taxon>
        <taxon>Acetobacter</taxon>
    </lineage>
</organism>
<feature type="compositionally biased region" description="Basic residues" evidence="1">
    <location>
        <begin position="1"/>
        <end position="11"/>
    </location>
</feature>
<proteinExistence type="predicted"/>
<evidence type="ECO:0000313" key="3">
    <source>
        <dbReference type="Proteomes" id="UP000321746"/>
    </source>
</evidence>
<name>A0A511XMV5_9PROT</name>
<sequence>MTQRGAKHRSHPPANRKPGHSAEYFTPDAHNPTLAPLIKPPKPTLTAWFCPDYVSLPFSGRCPETRQKPGPPEKQPVGAQGPSCNGTLSRDAPLTDSGRAGRTHSPA</sequence>
<feature type="region of interest" description="Disordered" evidence="1">
    <location>
        <begin position="59"/>
        <end position="107"/>
    </location>
</feature>
<dbReference type="EMBL" id="BJYG01000037">
    <property type="protein sequence ID" value="GEN64273.1"/>
    <property type="molecule type" value="Genomic_DNA"/>
</dbReference>
<evidence type="ECO:0000313" key="2">
    <source>
        <dbReference type="EMBL" id="GEN64273.1"/>
    </source>
</evidence>
<gene>
    <name evidence="2" type="ORF">AOE01nite_24970</name>
</gene>
<evidence type="ECO:0000256" key="1">
    <source>
        <dbReference type="SAM" id="MobiDB-lite"/>
    </source>
</evidence>